<evidence type="ECO:0008006" key="3">
    <source>
        <dbReference type="Google" id="ProtNLM"/>
    </source>
</evidence>
<proteinExistence type="predicted"/>
<gene>
    <name evidence="1" type="ORF">KEM10_12845</name>
</gene>
<keyword evidence="2" id="KW-1185">Reference proteome</keyword>
<evidence type="ECO:0000313" key="2">
    <source>
        <dbReference type="Proteomes" id="UP000708576"/>
    </source>
</evidence>
<accession>A0ABS5JWA8</accession>
<sequence>MKYYLCVFVLFISALEVSSQNFKMSMEVGVGLYKLDGLKSLNEMVLEDLPYNGRQVKKFPAAFYYRPGLSYQFSKVSFGINYSYLRAESRISTKEEGIEYSLDMRPDTHMPALHVDALLLKMSKMEAYLRLSSGFSFSHLKIDEYYSVNESVIIEDDLILKSTNYFVEPSLYFTYPLKSLLLESHVGYSLSMGDNVLTDSSGGIELTNPINGNPITPDWSGLRIGIGIAYTFAKSK</sequence>
<dbReference type="RefSeq" id="WP_212216415.1">
    <property type="nucleotide sequence ID" value="NZ_JAGUCO010000008.1"/>
</dbReference>
<name>A0ABS5JWA8_9BACT</name>
<evidence type="ECO:0000313" key="1">
    <source>
        <dbReference type="EMBL" id="MBS2099172.1"/>
    </source>
</evidence>
<protein>
    <recommendedName>
        <fullName evidence="3">Outer membrane protein beta-barrel domain-containing protein</fullName>
    </recommendedName>
</protein>
<organism evidence="1 2">
    <name type="scientific">Carboxylicivirga linearis</name>
    <dbReference type="NCBI Taxonomy" id="1628157"/>
    <lineage>
        <taxon>Bacteria</taxon>
        <taxon>Pseudomonadati</taxon>
        <taxon>Bacteroidota</taxon>
        <taxon>Bacteroidia</taxon>
        <taxon>Marinilabiliales</taxon>
        <taxon>Marinilabiliaceae</taxon>
        <taxon>Carboxylicivirga</taxon>
    </lineage>
</organism>
<reference evidence="1 2" key="1">
    <citation type="journal article" date="2015" name="Int. J. Syst. Evol. Microbiol.">
        <title>Carboxylicivirga linearis sp. nov., isolated from a sea cucumber culture pond.</title>
        <authorList>
            <person name="Wang F.Q."/>
            <person name="Zhou Y.X."/>
            <person name="Lin X.Z."/>
            <person name="Chen G.J."/>
            <person name="Du Z.J."/>
        </authorList>
    </citation>
    <scope>NUCLEOTIDE SEQUENCE [LARGE SCALE GENOMIC DNA]</scope>
    <source>
        <strain evidence="1 2">FB218</strain>
    </source>
</reference>
<comment type="caution">
    <text evidence="1">The sequence shown here is derived from an EMBL/GenBank/DDBJ whole genome shotgun (WGS) entry which is preliminary data.</text>
</comment>
<dbReference type="Proteomes" id="UP000708576">
    <property type="component" value="Unassembled WGS sequence"/>
</dbReference>
<dbReference type="EMBL" id="JAGUCO010000008">
    <property type="protein sequence ID" value="MBS2099172.1"/>
    <property type="molecule type" value="Genomic_DNA"/>
</dbReference>